<dbReference type="OMA" id="HRAFDQC"/>
<dbReference type="InterPro" id="IPR036822">
    <property type="entry name" value="CutC-like_dom_sf"/>
</dbReference>
<dbReference type="HAMAP" id="MF_00795">
    <property type="entry name" value="CutC"/>
    <property type="match status" value="1"/>
</dbReference>
<dbReference type="STRING" id="595528.A0A0D2UE88"/>
<dbReference type="GO" id="GO:0005507">
    <property type="term" value="F:copper ion binding"/>
    <property type="evidence" value="ECO:0007669"/>
    <property type="project" value="TreeGrafter"/>
</dbReference>
<dbReference type="eggNOG" id="KOG4013">
    <property type="taxonomic scope" value="Eukaryota"/>
</dbReference>
<dbReference type="Proteomes" id="UP000008743">
    <property type="component" value="Unassembled WGS sequence"/>
</dbReference>
<sequence length="249" mass="26225">MVQLEICIDSVESAIAAQQGGANRVELCSALFEGGLTPSVGMLKCVLKAVSVPVFVMIRPRGGDFLYSELERAVMHEDVVALKAAGAHGIVLGALNADGTIDVDFCRALIAAARPLPVTFHRAFDMSRNLEESMSALISLGVERVLTSGMEATAFEGCDNIRAMIAQAEGSGLIVVPGGGITERNLPKILKTTGATECHCSARQSYDSRMVYRNTGVFMGGTLRPPEFSTSITHAGRVAGVVAAARLAQ</sequence>
<dbReference type="Gene3D" id="3.20.20.380">
    <property type="entry name" value="Copper homeostasis (CutC) domain"/>
    <property type="match status" value="1"/>
</dbReference>
<comment type="similarity">
    <text evidence="1">Belongs to the CutC family.</text>
</comment>
<organism evidence="3 4">
    <name type="scientific">Capsaspora owczarzaki (strain ATCC 30864)</name>
    <dbReference type="NCBI Taxonomy" id="595528"/>
    <lineage>
        <taxon>Eukaryota</taxon>
        <taxon>Filasterea</taxon>
        <taxon>Capsaspora</taxon>
    </lineage>
</organism>
<dbReference type="EMBL" id="KE346365">
    <property type="protein sequence ID" value="KJE93441.1"/>
    <property type="molecule type" value="Genomic_DNA"/>
</dbReference>
<dbReference type="PANTHER" id="PTHR12598:SF0">
    <property type="entry name" value="COPPER HOMEOSTASIS PROTEIN CUTC HOMOLOG"/>
    <property type="match status" value="1"/>
</dbReference>
<protein>
    <recommendedName>
        <fullName evidence="2">Copper homeostasis protein cutC homolog</fullName>
    </recommendedName>
</protein>
<evidence type="ECO:0000313" key="4">
    <source>
        <dbReference type="Proteomes" id="UP000008743"/>
    </source>
</evidence>
<proteinExistence type="inferred from homology"/>
<reference evidence="4" key="1">
    <citation type="submission" date="2011-02" db="EMBL/GenBank/DDBJ databases">
        <title>The Genome Sequence of Capsaspora owczarzaki ATCC 30864.</title>
        <authorList>
            <person name="Russ C."/>
            <person name="Cuomo C."/>
            <person name="Burger G."/>
            <person name="Gray M.W."/>
            <person name="Holland P.W.H."/>
            <person name="King N."/>
            <person name="Lang F.B.F."/>
            <person name="Roger A.J."/>
            <person name="Ruiz-Trillo I."/>
            <person name="Young S.K."/>
            <person name="Zeng Q."/>
            <person name="Gargeya S."/>
            <person name="Alvarado L."/>
            <person name="Berlin A."/>
            <person name="Chapman S.B."/>
            <person name="Chen Z."/>
            <person name="Freedman E."/>
            <person name="Gellesch M."/>
            <person name="Goldberg J."/>
            <person name="Griggs A."/>
            <person name="Gujja S."/>
            <person name="Heilman E."/>
            <person name="Heiman D."/>
            <person name="Howarth C."/>
            <person name="Mehta T."/>
            <person name="Neiman D."/>
            <person name="Pearson M."/>
            <person name="Roberts A."/>
            <person name="Saif S."/>
            <person name="Shea T."/>
            <person name="Shenoy N."/>
            <person name="Sisk P."/>
            <person name="Stolte C."/>
            <person name="Sykes S."/>
            <person name="White J."/>
            <person name="Yandava C."/>
            <person name="Haas B."/>
            <person name="Nusbaum C."/>
            <person name="Birren B."/>
        </authorList>
    </citation>
    <scope>NUCLEOTIDE SEQUENCE</scope>
    <source>
        <strain evidence="4">ATCC 30864</strain>
    </source>
</reference>
<gene>
    <name evidence="3" type="ORF">CAOG_004233</name>
</gene>
<dbReference type="AlphaFoldDB" id="A0A0D2UE88"/>
<dbReference type="OrthoDB" id="7392499at2759"/>
<dbReference type="Pfam" id="PF03932">
    <property type="entry name" value="CutC"/>
    <property type="match status" value="1"/>
</dbReference>
<evidence type="ECO:0000313" key="3">
    <source>
        <dbReference type="EMBL" id="KJE93441.1"/>
    </source>
</evidence>
<accession>A0A0D2UE88</accession>
<dbReference type="RefSeq" id="XP_004348058.1">
    <property type="nucleotide sequence ID" value="XM_004348008.2"/>
</dbReference>
<name>A0A0D2UE88_CAPO3</name>
<dbReference type="PhylomeDB" id="A0A0D2UE88"/>
<dbReference type="InterPro" id="IPR005627">
    <property type="entry name" value="CutC-like"/>
</dbReference>
<dbReference type="PANTHER" id="PTHR12598">
    <property type="entry name" value="COPPER HOMEOSTASIS PROTEIN CUTC"/>
    <property type="match status" value="1"/>
</dbReference>
<dbReference type="FunFam" id="3.20.20.380:FF:000001">
    <property type="entry name" value="Copper homeostasis protein CutC"/>
    <property type="match status" value="1"/>
</dbReference>
<dbReference type="InParanoid" id="A0A0D2UE88"/>
<dbReference type="SUPFAM" id="SSF110395">
    <property type="entry name" value="CutC-like"/>
    <property type="match status" value="1"/>
</dbReference>
<evidence type="ECO:0000256" key="2">
    <source>
        <dbReference type="ARBA" id="ARBA00019014"/>
    </source>
</evidence>
<keyword evidence="4" id="KW-1185">Reference proteome</keyword>
<evidence type="ECO:0000256" key="1">
    <source>
        <dbReference type="ARBA" id="ARBA00007768"/>
    </source>
</evidence>